<feature type="region of interest" description="Disordered" evidence="2">
    <location>
        <begin position="840"/>
        <end position="870"/>
    </location>
</feature>
<evidence type="ECO:0008006" key="5">
    <source>
        <dbReference type="Google" id="ProtNLM"/>
    </source>
</evidence>
<gene>
    <name evidence="3" type="ORF">BDP27DRAFT_1520013</name>
</gene>
<dbReference type="EMBL" id="JADNRY010000508">
    <property type="protein sequence ID" value="KAF9045879.1"/>
    <property type="molecule type" value="Genomic_DNA"/>
</dbReference>
<feature type="compositionally biased region" description="Basic and acidic residues" evidence="2">
    <location>
        <begin position="848"/>
        <end position="857"/>
    </location>
</feature>
<sequence>MQAIGRISPVTTIERIREKGTCCDLLKPLYSLQTLSRKYKEYRTRRDRTERRNQRFATQLEGMTDAYMAWYAALGQEGISKGNPVEFEGEINSQTVIVVDIFRSYYSLIQSIEQDSYWSCSLVRNGIFPCSPGLATVGITTRTLEIYRVQSLRCPRLSIKAFVKSLCDIQGVPFKPYLQVQFSIAFDLYVDVLSRVHNRVQSTLGRDSPNWRLANACPCCLYRVEGEPTMKYQMLGTWDGNNSLKRLARNEPVDNIDGTDVPAPGKSKEFIDTRAAGGDYYLTREEVDVWSKESIKAISGEQAAVDSAEENPCEERWKNLSEEVTAKMWGVYEETGVFLALCRHSFVLLITDMVRSGELSKYPLAILDRLLDVIGKDIVMGYDVGCGFGKTVDRSPLGEKARKLGFTSLVGAFHGHAHGRLCQLCYLATYKPGIGIEHLEQCEPFFSESNDLASSTRHMNTFHRRQAIARYCYHHDNFEAYSRLSKFLVDNYKQALEIQQTRHALAKTMSDMDIPSTETFLQWLKEERLYLSSLKKEPLEETLQMEYYKKLVKLDNSEYLSAATREWIQYTPDNVSQAFGNTDQTRRLETQRRHAFENRDDLKNEVQTLERQMNITTQWTPGSVEWERTKQLVNTAKFQRALDKLEGLIVARLFELTKLNMSHTGYKLRKHIAQALKSRSQAIRTAVAAYNEAASELGRPELTWEEVLDYTFLSDFELLRDARRDIRSEPWAQPAGRLALDQYHKLVGSETEILRLNKEIRSLVTYMHEESAYISLMVEEVRRTDPLLALQVQKYGWERGRCRDMHLLRLGRLAKMDGFTGTLTPGRGALYSKIQGMMATDDQSPSLNDRDDDKDAPPPEEDPDEEEEELAELLTVLRVCGD</sequence>
<dbReference type="AlphaFoldDB" id="A0A9P5P638"/>
<keyword evidence="4" id="KW-1185">Reference proteome</keyword>
<dbReference type="InterPro" id="IPR040521">
    <property type="entry name" value="KDZ"/>
</dbReference>
<dbReference type="OrthoDB" id="3246730at2759"/>
<dbReference type="PANTHER" id="PTHR33096">
    <property type="entry name" value="CXC2 DOMAIN-CONTAINING PROTEIN"/>
    <property type="match status" value="1"/>
</dbReference>
<protein>
    <recommendedName>
        <fullName evidence="5">CxC1-like cysteine cluster associated with KDZ transposases domain-containing protein</fullName>
    </recommendedName>
</protein>
<organism evidence="3 4">
    <name type="scientific">Rhodocollybia butyracea</name>
    <dbReference type="NCBI Taxonomy" id="206335"/>
    <lineage>
        <taxon>Eukaryota</taxon>
        <taxon>Fungi</taxon>
        <taxon>Dikarya</taxon>
        <taxon>Basidiomycota</taxon>
        <taxon>Agaricomycotina</taxon>
        <taxon>Agaricomycetes</taxon>
        <taxon>Agaricomycetidae</taxon>
        <taxon>Agaricales</taxon>
        <taxon>Marasmiineae</taxon>
        <taxon>Omphalotaceae</taxon>
        <taxon>Rhodocollybia</taxon>
    </lineage>
</organism>
<dbReference type="Proteomes" id="UP000772434">
    <property type="component" value="Unassembled WGS sequence"/>
</dbReference>
<feature type="coiled-coil region" evidence="1">
    <location>
        <begin position="585"/>
        <end position="612"/>
    </location>
</feature>
<dbReference type="Pfam" id="PF18758">
    <property type="entry name" value="KDZ"/>
    <property type="match status" value="1"/>
</dbReference>
<reference evidence="3" key="1">
    <citation type="submission" date="2020-11" db="EMBL/GenBank/DDBJ databases">
        <authorList>
            <consortium name="DOE Joint Genome Institute"/>
            <person name="Ahrendt S."/>
            <person name="Riley R."/>
            <person name="Andreopoulos W."/>
            <person name="Labutti K."/>
            <person name="Pangilinan J."/>
            <person name="Ruiz-Duenas F.J."/>
            <person name="Barrasa J.M."/>
            <person name="Sanchez-Garcia M."/>
            <person name="Camarero S."/>
            <person name="Miyauchi S."/>
            <person name="Serrano A."/>
            <person name="Linde D."/>
            <person name="Babiker R."/>
            <person name="Drula E."/>
            <person name="Ayuso-Fernandez I."/>
            <person name="Pacheco R."/>
            <person name="Padilla G."/>
            <person name="Ferreira P."/>
            <person name="Barriuso J."/>
            <person name="Kellner H."/>
            <person name="Castanera R."/>
            <person name="Alfaro M."/>
            <person name="Ramirez L."/>
            <person name="Pisabarro A.G."/>
            <person name="Kuo A."/>
            <person name="Tritt A."/>
            <person name="Lipzen A."/>
            <person name="He G."/>
            <person name="Yan M."/>
            <person name="Ng V."/>
            <person name="Cullen D."/>
            <person name="Martin F."/>
            <person name="Rosso M.-N."/>
            <person name="Henrissat B."/>
            <person name="Hibbett D."/>
            <person name="Martinez A.T."/>
            <person name="Grigoriev I.V."/>
        </authorList>
    </citation>
    <scope>NUCLEOTIDE SEQUENCE</scope>
    <source>
        <strain evidence="3">AH 40177</strain>
    </source>
</reference>
<comment type="caution">
    <text evidence="3">The sequence shown here is derived from an EMBL/GenBank/DDBJ whole genome shotgun (WGS) entry which is preliminary data.</text>
</comment>
<evidence type="ECO:0000313" key="4">
    <source>
        <dbReference type="Proteomes" id="UP000772434"/>
    </source>
</evidence>
<name>A0A9P5P638_9AGAR</name>
<feature type="compositionally biased region" description="Acidic residues" evidence="2">
    <location>
        <begin position="858"/>
        <end position="870"/>
    </location>
</feature>
<proteinExistence type="predicted"/>
<dbReference type="PANTHER" id="PTHR33096:SF1">
    <property type="entry name" value="CXC1-LIKE CYSTEINE CLUSTER ASSOCIATED WITH KDZ TRANSPOSASES DOMAIN-CONTAINING PROTEIN"/>
    <property type="match status" value="1"/>
</dbReference>
<evidence type="ECO:0000256" key="2">
    <source>
        <dbReference type="SAM" id="MobiDB-lite"/>
    </source>
</evidence>
<feature type="coiled-coil region" evidence="1">
    <location>
        <begin position="32"/>
        <end position="59"/>
    </location>
</feature>
<evidence type="ECO:0000256" key="1">
    <source>
        <dbReference type="SAM" id="Coils"/>
    </source>
</evidence>
<accession>A0A9P5P638</accession>
<keyword evidence="1" id="KW-0175">Coiled coil</keyword>
<evidence type="ECO:0000313" key="3">
    <source>
        <dbReference type="EMBL" id="KAF9045879.1"/>
    </source>
</evidence>